<accession>A0A9P8PSN0</accession>
<dbReference type="AlphaFoldDB" id="A0A9P8PSN0"/>
<keyword evidence="2" id="KW-1185">Reference proteome</keyword>
<comment type="caution">
    <text evidence="1">The sequence shown here is derived from an EMBL/GenBank/DDBJ whole genome shotgun (WGS) entry which is preliminary data.</text>
</comment>
<protein>
    <recommendedName>
        <fullName evidence="3">HD domain-containing protein</fullName>
    </recommendedName>
</protein>
<evidence type="ECO:0008006" key="3">
    <source>
        <dbReference type="Google" id="ProtNLM"/>
    </source>
</evidence>
<dbReference type="EMBL" id="JAEUBF010000506">
    <property type="protein sequence ID" value="KAH3677603.1"/>
    <property type="molecule type" value="Genomic_DNA"/>
</dbReference>
<dbReference type="Proteomes" id="UP000769528">
    <property type="component" value="Unassembled WGS sequence"/>
</dbReference>
<gene>
    <name evidence="1" type="ORF">WICMUC_001706</name>
</gene>
<reference evidence="1" key="2">
    <citation type="submission" date="2021-01" db="EMBL/GenBank/DDBJ databases">
        <authorList>
            <person name="Schikora-Tamarit M.A."/>
        </authorList>
    </citation>
    <scope>NUCLEOTIDE SEQUENCE</scope>
    <source>
        <strain evidence="1">CBS6341</strain>
    </source>
</reference>
<reference evidence="1" key="1">
    <citation type="journal article" date="2021" name="Open Biol.">
        <title>Shared evolutionary footprints suggest mitochondrial oxidative damage underlies multiple complex I losses in fungi.</title>
        <authorList>
            <person name="Schikora-Tamarit M.A."/>
            <person name="Marcet-Houben M."/>
            <person name="Nosek J."/>
            <person name="Gabaldon T."/>
        </authorList>
    </citation>
    <scope>NUCLEOTIDE SEQUENCE</scope>
    <source>
        <strain evidence="1">CBS6341</strain>
    </source>
</reference>
<dbReference type="Gene3D" id="1.10.3210.10">
    <property type="entry name" value="Hypothetical protein af1432"/>
    <property type="match status" value="1"/>
</dbReference>
<evidence type="ECO:0000313" key="2">
    <source>
        <dbReference type="Proteomes" id="UP000769528"/>
    </source>
</evidence>
<evidence type="ECO:0000313" key="1">
    <source>
        <dbReference type="EMBL" id="KAH3677603.1"/>
    </source>
</evidence>
<dbReference type="InterPro" id="IPR017771">
    <property type="entry name" value="Cyanamide_hydratase_HD"/>
</dbReference>
<sequence>MQSYLGLDKVPTFNFSHTSTGTAVNKDPKPLSDLSLPNTELCNKALKLAHSELSHQNVNHSIRLFLYGRAIIAEQLKHWSHIDEEVLFVVALFHYFGFKDVKTSKVSFQLDSAMLAREFILKESLDEDFACVASEAIIRQTFINVTTGYISQLGLILQMALVLDNFKSPSVLEYVNPKTIEEVEKAYPAEGWREHLANAIDEENQYKPWGLTSTLGENFKLGVLGKVEFP</sequence>
<dbReference type="OrthoDB" id="10033309at2759"/>
<proteinExistence type="predicted"/>
<dbReference type="PANTHER" id="PTHR35569">
    <property type="entry name" value="CYANAMIDE HYDRATASE DDI2-RELATED"/>
    <property type="match status" value="1"/>
</dbReference>
<dbReference type="SUPFAM" id="SSF109604">
    <property type="entry name" value="HD-domain/PDEase-like"/>
    <property type="match status" value="1"/>
</dbReference>
<name>A0A9P8PSN0_9ASCO</name>
<dbReference type="NCBIfam" id="TIGR03401">
    <property type="entry name" value="cyanamide_fam"/>
    <property type="match status" value="1"/>
</dbReference>
<organism evidence="1 2">
    <name type="scientific">Wickerhamomyces mucosus</name>
    <dbReference type="NCBI Taxonomy" id="1378264"/>
    <lineage>
        <taxon>Eukaryota</taxon>
        <taxon>Fungi</taxon>
        <taxon>Dikarya</taxon>
        <taxon>Ascomycota</taxon>
        <taxon>Saccharomycotina</taxon>
        <taxon>Saccharomycetes</taxon>
        <taxon>Phaffomycetales</taxon>
        <taxon>Wickerhamomycetaceae</taxon>
        <taxon>Wickerhamomyces</taxon>
    </lineage>
</organism>
<dbReference type="PANTHER" id="PTHR35569:SF1">
    <property type="entry name" value="CYANAMIDE HYDRATASE DDI2-RELATED"/>
    <property type="match status" value="1"/>
</dbReference>